<comment type="caution">
    <text evidence="2">The sequence shown here is derived from an EMBL/GenBank/DDBJ whole genome shotgun (WGS) entry which is preliminary data.</text>
</comment>
<dbReference type="OrthoDB" id="7008646at2"/>
<sequence length="206" mass="20569">MQIVGLVMGVAMAAPVMAQSRADDYTGMLSYLSTDARIDGNALAGANGAIAVNQAAGDLNLQANLHSFASGRNATASVSATQRHLSDEFNTPMQASARIAGNALAGASGIASINQASGGGNSELNSVTATLAAQGIREASDEAMASSEALASAGEQSAANDPRATRKVGVDASALRGFDGVLQLNQIAGSGNATENRFSISVQGTP</sequence>
<reference evidence="2 3" key="1">
    <citation type="submission" date="2015-05" db="EMBL/GenBank/DDBJ databases">
        <title>Genome sequencing and analysis of members of genus Stenotrophomonas.</title>
        <authorList>
            <person name="Patil P.P."/>
            <person name="Midha S."/>
            <person name="Patil P.B."/>
        </authorList>
    </citation>
    <scope>NUCLEOTIDE SEQUENCE [LARGE SCALE GENOMIC DNA]</scope>
    <source>
        <strain evidence="2 3">DSM 18929</strain>
    </source>
</reference>
<proteinExistence type="predicted"/>
<accession>A0A0R0BZQ6</accession>
<evidence type="ECO:0000313" key="3">
    <source>
        <dbReference type="Proteomes" id="UP000050864"/>
    </source>
</evidence>
<keyword evidence="3" id="KW-1185">Reference proteome</keyword>
<organism evidence="2 3">
    <name type="scientific">Stenotrophomonas humi</name>
    <dbReference type="NCBI Taxonomy" id="405444"/>
    <lineage>
        <taxon>Bacteria</taxon>
        <taxon>Pseudomonadati</taxon>
        <taxon>Pseudomonadota</taxon>
        <taxon>Gammaproteobacteria</taxon>
        <taxon>Lysobacterales</taxon>
        <taxon>Lysobacteraceae</taxon>
        <taxon>Stenotrophomonas</taxon>
    </lineage>
</organism>
<dbReference type="EMBL" id="LDJI01000029">
    <property type="protein sequence ID" value="KRG62662.1"/>
    <property type="molecule type" value="Genomic_DNA"/>
</dbReference>
<dbReference type="Proteomes" id="UP000050864">
    <property type="component" value="Unassembled WGS sequence"/>
</dbReference>
<evidence type="ECO:0000313" key="2">
    <source>
        <dbReference type="EMBL" id="KRG62662.1"/>
    </source>
</evidence>
<dbReference type="AlphaFoldDB" id="A0A0R0BZQ6"/>
<dbReference type="RefSeq" id="WP_057635579.1">
    <property type="nucleotide sequence ID" value="NZ_LDJI01000029.1"/>
</dbReference>
<protein>
    <submittedName>
        <fullName evidence="2">Fap amyloid fibril minor component</fullName>
    </submittedName>
</protein>
<name>A0A0R0BZQ6_9GAMM</name>
<gene>
    <name evidence="2" type="ORF">ABB26_15370</name>
</gene>
<dbReference type="PATRIC" id="fig|405444.3.peg.2184"/>
<dbReference type="STRING" id="405444.ABB26_15370"/>
<evidence type="ECO:0000256" key="1">
    <source>
        <dbReference type="SAM" id="MobiDB-lite"/>
    </source>
</evidence>
<feature type="region of interest" description="Disordered" evidence="1">
    <location>
        <begin position="143"/>
        <end position="165"/>
    </location>
</feature>
<feature type="compositionally biased region" description="Low complexity" evidence="1">
    <location>
        <begin position="143"/>
        <end position="159"/>
    </location>
</feature>